<evidence type="ECO:0000313" key="12">
    <source>
        <dbReference type="Proteomes" id="UP001303587"/>
    </source>
</evidence>
<dbReference type="NCBIfam" id="TIGR00423">
    <property type="entry name" value="CofH family radical SAM protein"/>
    <property type="match status" value="1"/>
</dbReference>
<dbReference type="GeneID" id="89230585"/>
<comment type="subunit">
    <text evidence="7">The FO synthase complex consists of two subunits, CofG and CofH.</text>
</comment>
<dbReference type="RefSeq" id="WP_338102265.1">
    <property type="nucleotide sequence ID" value="NZ_CP131060.1"/>
</dbReference>
<dbReference type="SFLD" id="SFLDG01389">
    <property type="entry name" value="menaquinone_synthsis_involved"/>
    <property type="match status" value="1"/>
</dbReference>
<dbReference type="Pfam" id="PF19288">
    <property type="entry name" value="CofH_C"/>
    <property type="match status" value="1"/>
</dbReference>
<feature type="binding site" evidence="9">
    <location>
        <position position="138"/>
    </location>
    <ligand>
        <name>(3R)-3-methyl-D-ornithine</name>
        <dbReference type="ChEBI" id="CHEBI:64642"/>
    </ligand>
</feature>
<evidence type="ECO:0000256" key="3">
    <source>
        <dbReference type="ARBA" id="ARBA00022691"/>
    </source>
</evidence>
<dbReference type="EMBL" id="CP131060">
    <property type="protein sequence ID" value="WNY25923.1"/>
    <property type="molecule type" value="Genomic_DNA"/>
</dbReference>
<dbReference type="CDD" id="cd01335">
    <property type="entry name" value="Radical_SAM"/>
    <property type="match status" value="1"/>
</dbReference>
<dbReference type="InterPro" id="IPR019940">
    <property type="entry name" value="CofH_family"/>
</dbReference>
<dbReference type="EC" id="2.5.1.147" evidence="7"/>
<dbReference type="SFLD" id="SFLDG01064">
    <property type="entry name" value="F420__menaquinone_cofactor_bio"/>
    <property type="match status" value="2"/>
</dbReference>
<comment type="function">
    <text evidence="7">Catalyzes the radical-mediated synthesis of 5-amino-5-(4-hydroxybenzyl)-6-(D-ribitylimino)-5,6-dihydrouracil from 5-amino-6-(D-ribitylamino)uracil and L-tyrosine.</text>
</comment>
<reference evidence="11 12" key="1">
    <citation type="submission" date="2023-07" db="EMBL/GenBank/DDBJ databases">
        <title>Closed genoem sequence of Methanosarcinaceae archaeon Ac7.</title>
        <authorList>
            <person name="Poehlein A."/>
            <person name="Protasov E."/>
            <person name="Platt K."/>
            <person name="Reeh H."/>
            <person name="Daniel R."/>
            <person name="Brune A."/>
        </authorList>
    </citation>
    <scope>NUCLEOTIDE SEQUENCE [LARGE SCALE GENOMIC DNA]</scope>
    <source>
        <strain evidence="11 12">Ac7</strain>
    </source>
</reference>
<comment type="cofactor">
    <cofactor evidence="7 8">
        <name>[4Fe-4S] cluster</name>
        <dbReference type="ChEBI" id="CHEBI:49883"/>
    </cofactor>
    <text evidence="7 8">Binds 1 [4Fe-4S] cluster. The cluster is coordinated with 3 cysteines and an exchangeable S-adenosyl-L-methionine.</text>
</comment>
<dbReference type="HAMAP" id="MF_01612">
    <property type="entry name" value="FO_synth_sub2"/>
    <property type="match status" value="1"/>
</dbReference>
<dbReference type="Proteomes" id="UP001303587">
    <property type="component" value="Chromosome"/>
</dbReference>
<keyword evidence="5 7" id="KW-0408">Iron</keyword>
<dbReference type="PROSITE" id="PS51918">
    <property type="entry name" value="RADICAL_SAM"/>
    <property type="match status" value="1"/>
</dbReference>
<keyword evidence="12" id="KW-1185">Reference proteome</keyword>
<feature type="binding site" evidence="9">
    <location>
        <position position="65"/>
    </location>
    <ligand>
        <name>S-adenosyl-L-methionine</name>
        <dbReference type="ChEBI" id="CHEBI:59789"/>
    </ligand>
</feature>
<evidence type="ECO:0000256" key="2">
    <source>
        <dbReference type="ARBA" id="ARBA00022679"/>
    </source>
</evidence>
<dbReference type="SFLD" id="SFLDG01388">
    <property type="entry name" value="7_8-didemethyl-8-hydroxy-5-dea"/>
    <property type="match status" value="1"/>
</dbReference>
<name>A0AA96V6B9_9EURY</name>
<dbReference type="NCBIfam" id="TIGR03551">
    <property type="entry name" value="F420_cofH"/>
    <property type="match status" value="1"/>
</dbReference>
<dbReference type="PANTHER" id="PTHR43076">
    <property type="entry name" value="FO SYNTHASE (COFH)"/>
    <property type="match status" value="1"/>
</dbReference>
<feature type="binding site" evidence="7 8">
    <location>
        <position position="59"/>
    </location>
    <ligand>
        <name>[4Fe-4S] cluster</name>
        <dbReference type="ChEBI" id="CHEBI:49883"/>
        <note>4Fe-4S-S-AdoMet</note>
    </ligand>
</feature>
<keyword evidence="1 7" id="KW-0004">4Fe-4S</keyword>
<protein>
    <recommendedName>
        <fullName evidence="7">5-amino-6-(D-ribitylamino)uracil--L-tyrosine 4-hydroxyphenyl transferase</fullName>
        <ecNumber evidence="7">2.5.1.147</ecNumber>
    </recommendedName>
    <alternativeName>
        <fullName evidence="7">FO synthase subunit 2</fullName>
    </alternativeName>
</protein>
<organism evidence="11 12">
    <name type="scientific">Methanolapillus millepedarum</name>
    <dbReference type="NCBI Taxonomy" id="3028296"/>
    <lineage>
        <taxon>Archaea</taxon>
        <taxon>Methanobacteriati</taxon>
        <taxon>Methanobacteriota</taxon>
        <taxon>Stenosarchaea group</taxon>
        <taxon>Methanomicrobia</taxon>
        <taxon>Methanosarcinales</taxon>
        <taxon>Methanosarcinaceae</taxon>
        <taxon>Methanolapillus</taxon>
    </lineage>
</organism>
<proteinExistence type="inferred from homology"/>
<dbReference type="InterPro" id="IPR045567">
    <property type="entry name" value="CofH/MnqC-like_C"/>
</dbReference>
<accession>A0AA96V6B9</accession>
<dbReference type="Pfam" id="PF04055">
    <property type="entry name" value="Radical_SAM"/>
    <property type="match status" value="1"/>
</dbReference>
<keyword evidence="6 7" id="KW-0411">Iron-sulfur</keyword>
<dbReference type="SFLD" id="SFLDF00293">
    <property type="entry name" value="((2_3_4_5-tetrahydroxypentyl)a"/>
    <property type="match status" value="1"/>
</dbReference>
<dbReference type="InterPro" id="IPR058240">
    <property type="entry name" value="rSAM_sf"/>
</dbReference>
<dbReference type="InterPro" id="IPR020050">
    <property type="entry name" value="FO_synthase_su2"/>
</dbReference>
<dbReference type="Gene3D" id="3.20.20.70">
    <property type="entry name" value="Aldolase class I"/>
    <property type="match status" value="1"/>
</dbReference>
<sequence length="370" mass="40831">MDPFQFKNKEISKQECLELFENDAIFFDTLKAADSVRGDLCGNVVTYILNANINFTNVCTGSCQFCAFKVSKNSPSAFFLTPDQIGRKACDAKMAGAMEVCVQGGLLPEIDTHFQIEILKSIRAQTNPLGGISIHAFSPMEIYTAAENAGLDIKTALSMLKEAGLDSIPGTAAEILVDDVRKTLCPDKISADDWEKVVKTAHRTGIPTTCTIMYGHIEENKDRVEHLFRLKRIQEETGGFTEFIPLTFLHENTPLIKKGLVESGASGLLDLKMYAIPRLLFKEKLPNIQVSWVKLGTKFSQVGLCAGANDFGGTLMEENISKAAGSKYGSSMTQQKIENCIRQIGRVPKLRNTQYKIIEETAPKTPIQTF</sequence>
<evidence type="ECO:0000256" key="8">
    <source>
        <dbReference type="PIRSR" id="PIRSR004762-1"/>
    </source>
</evidence>
<evidence type="ECO:0000256" key="5">
    <source>
        <dbReference type="ARBA" id="ARBA00023004"/>
    </source>
</evidence>
<evidence type="ECO:0000256" key="6">
    <source>
        <dbReference type="ARBA" id="ARBA00023014"/>
    </source>
</evidence>
<feature type="binding site" evidence="9">
    <location>
        <position position="291"/>
    </location>
    <ligand>
        <name>(3R)-3-methyl-D-ornithine</name>
        <dbReference type="ChEBI" id="CHEBI:64642"/>
    </ligand>
</feature>
<dbReference type="SFLD" id="SFLDS00029">
    <property type="entry name" value="Radical_SAM"/>
    <property type="match status" value="2"/>
</dbReference>
<dbReference type="PIRSF" id="PIRSF004762">
    <property type="entry name" value="CHP00423"/>
    <property type="match status" value="1"/>
</dbReference>
<dbReference type="GO" id="GO:0005506">
    <property type="term" value="F:iron ion binding"/>
    <property type="evidence" value="ECO:0007669"/>
    <property type="project" value="UniProtKB-UniRule"/>
</dbReference>
<comment type="catalytic activity">
    <reaction evidence="7">
        <text>5-amino-6-(D-ribitylamino)uracil + L-tyrosine + S-adenosyl-L-methionine = 5-amino-5-(4-hydroxybenzyl)-6-(D-ribitylimino)-5,6-dihydrouracil + 2-iminoacetate + 5'-deoxyadenosine + L-methionine + H(+)</text>
        <dbReference type="Rhea" id="RHEA:55200"/>
        <dbReference type="ChEBI" id="CHEBI:15378"/>
        <dbReference type="ChEBI" id="CHEBI:15934"/>
        <dbReference type="ChEBI" id="CHEBI:17319"/>
        <dbReference type="ChEBI" id="CHEBI:57844"/>
        <dbReference type="ChEBI" id="CHEBI:58315"/>
        <dbReference type="ChEBI" id="CHEBI:59789"/>
        <dbReference type="ChEBI" id="CHEBI:77846"/>
        <dbReference type="ChEBI" id="CHEBI:85936"/>
        <dbReference type="EC" id="2.5.1.147"/>
    </reaction>
</comment>
<feature type="binding site" evidence="7 8">
    <location>
        <position position="66"/>
    </location>
    <ligand>
        <name>[4Fe-4S] cluster</name>
        <dbReference type="ChEBI" id="CHEBI:49883"/>
        <note>4Fe-4S-S-AdoMet</note>
    </ligand>
</feature>
<feature type="domain" description="Radical SAM core" evidence="10">
    <location>
        <begin position="45"/>
        <end position="278"/>
    </location>
</feature>
<evidence type="ECO:0000256" key="4">
    <source>
        <dbReference type="ARBA" id="ARBA00022723"/>
    </source>
</evidence>
<evidence type="ECO:0000259" key="10">
    <source>
        <dbReference type="PROSITE" id="PS51918"/>
    </source>
</evidence>
<evidence type="ECO:0000256" key="7">
    <source>
        <dbReference type="HAMAP-Rule" id="MF_01612"/>
    </source>
</evidence>
<dbReference type="InterPro" id="IPR013785">
    <property type="entry name" value="Aldolase_TIM"/>
</dbReference>
<dbReference type="AlphaFoldDB" id="A0AA96V6B9"/>
<keyword evidence="4 7" id="KW-0479">Metal-binding</keyword>
<evidence type="ECO:0000256" key="9">
    <source>
        <dbReference type="PIRSR" id="PIRSR004762-2"/>
    </source>
</evidence>
<dbReference type="GO" id="GO:0141093">
    <property type="term" value="F:5-amino-6-(D-ribitylamino)uracil--L-tyrosine 4-hydroxyphenyl transferase activity"/>
    <property type="evidence" value="ECO:0007669"/>
    <property type="project" value="UniProtKB-EC"/>
</dbReference>
<comment type="pathway">
    <text evidence="7">Cofactor biosynthesis; coenzyme F0 biosynthesis.</text>
</comment>
<evidence type="ECO:0000256" key="1">
    <source>
        <dbReference type="ARBA" id="ARBA00022485"/>
    </source>
</evidence>
<dbReference type="GO" id="GO:0044689">
    <property type="term" value="F:7,8-didemethyl-8-hydroxy-5-deazariboflavin synthase activity"/>
    <property type="evidence" value="ECO:0007669"/>
    <property type="project" value="TreeGrafter"/>
</dbReference>
<feature type="binding site" evidence="7 8">
    <location>
        <position position="63"/>
    </location>
    <ligand>
        <name>[4Fe-4S] cluster</name>
        <dbReference type="ChEBI" id="CHEBI:49883"/>
        <note>4Fe-4S-S-AdoMet</note>
    </ligand>
</feature>
<evidence type="ECO:0000313" key="11">
    <source>
        <dbReference type="EMBL" id="WNY25923.1"/>
    </source>
</evidence>
<keyword evidence="3 7" id="KW-0949">S-adenosyl-L-methionine</keyword>
<comment type="similarity">
    <text evidence="7">Belongs to the radical SAM superfamily. CofH family.</text>
</comment>
<dbReference type="InterPro" id="IPR007197">
    <property type="entry name" value="rSAM"/>
</dbReference>
<dbReference type="NCBIfam" id="NF005609">
    <property type="entry name" value="PRK07360.1"/>
    <property type="match status" value="1"/>
</dbReference>
<dbReference type="InterPro" id="IPR034405">
    <property type="entry name" value="F420"/>
</dbReference>
<dbReference type="SUPFAM" id="SSF102114">
    <property type="entry name" value="Radical SAM enzymes"/>
    <property type="match status" value="1"/>
</dbReference>
<dbReference type="PANTHER" id="PTHR43076:SF1">
    <property type="entry name" value="LIPOYL SYNTHASE 2"/>
    <property type="match status" value="1"/>
</dbReference>
<keyword evidence="2 7" id="KW-0808">Transferase</keyword>
<feature type="binding site" evidence="9">
    <location>
        <position position="174"/>
    </location>
    <ligand>
        <name>S-adenosyl-L-methionine</name>
        <dbReference type="ChEBI" id="CHEBI:59789"/>
    </ligand>
</feature>
<gene>
    <name evidence="11" type="primary">fbiC_2</name>
    <name evidence="7" type="synonym">cofH</name>
    <name evidence="11" type="ORF">MsAc7_14890</name>
</gene>
<dbReference type="GO" id="GO:0051539">
    <property type="term" value="F:4 iron, 4 sulfur cluster binding"/>
    <property type="evidence" value="ECO:0007669"/>
    <property type="project" value="UniProtKB-KW"/>
</dbReference>